<organism evidence="18 19">
    <name type="scientific">Rhypophila decipiens</name>
    <dbReference type="NCBI Taxonomy" id="261697"/>
    <lineage>
        <taxon>Eukaryota</taxon>
        <taxon>Fungi</taxon>
        <taxon>Dikarya</taxon>
        <taxon>Ascomycota</taxon>
        <taxon>Pezizomycotina</taxon>
        <taxon>Sordariomycetes</taxon>
        <taxon>Sordariomycetidae</taxon>
        <taxon>Sordariales</taxon>
        <taxon>Naviculisporaceae</taxon>
        <taxon>Rhypophila</taxon>
    </lineage>
</organism>
<dbReference type="CDD" id="cd02878">
    <property type="entry name" value="GH18_zymocin_alpha"/>
    <property type="match status" value="1"/>
</dbReference>
<evidence type="ECO:0000313" key="18">
    <source>
        <dbReference type="EMBL" id="KAK4211538.1"/>
    </source>
</evidence>
<keyword evidence="10" id="KW-0119">Carbohydrate metabolism</keyword>
<comment type="subcellular location">
    <subcellularLocation>
        <location evidence="2">Secreted</location>
    </subcellularLocation>
</comment>
<comment type="catalytic activity">
    <reaction evidence="1">
        <text>Random endo-hydrolysis of N-acetyl-beta-D-glucosaminide (1-&gt;4)-beta-linkages in chitin and chitodextrins.</text>
        <dbReference type="EC" id="3.2.1.14"/>
    </reaction>
</comment>
<dbReference type="Gene3D" id="3.10.50.10">
    <property type="match status" value="1"/>
</dbReference>
<feature type="region of interest" description="Disordered" evidence="14">
    <location>
        <begin position="1454"/>
        <end position="1475"/>
    </location>
</feature>
<protein>
    <recommendedName>
        <fullName evidence="4">chitinase</fullName>
        <ecNumber evidence="4">3.2.1.14</ecNumber>
    </recommendedName>
</protein>
<dbReference type="InterPro" id="IPR036861">
    <property type="entry name" value="Endochitinase-like_sf"/>
</dbReference>
<feature type="region of interest" description="Disordered" evidence="14">
    <location>
        <begin position="1178"/>
        <end position="1231"/>
    </location>
</feature>
<evidence type="ECO:0000256" key="8">
    <source>
        <dbReference type="ARBA" id="ARBA00023024"/>
    </source>
</evidence>
<keyword evidence="5" id="KW-0964">Secreted</keyword>
<keyword evidence="8" id="KW-0146">Chitin degradation</keyword>
<dbReference type="GO" id="GO:0006032">
    <property type="term" value="P:chitin catabolic process"/>
    <property type="evidence" value="ECO:0007669"/>
    <property type="project" value="UniProtKB-KW"/>
</dbReference>
<evidence type="ECO:0000259" key="16">
    <source>
        <dbReference type="PROSITE" id="PS51782"/>
    </source>
</evidence>
<dbReference type="PROSITE" id="PS51910">
    <property type="entry name" value="GH18_2"/>
    <property type="match status" value="1"/>
</dbReference>
<keyword evidence="9" id="KW-0843">Virulence</keyword>
<dbReference type="GO" id="GO:0005576">
    <property type="term" value="C:extracellular region"/>
    <property type="evidence" value="ECO:0007669"/>
    <property type="project" value="UniProtKB-SubCell"/>
</dbReference>
<comment type="caution">
    <text evidence="18">The sequence shown here is derived from an EMBL/GenBank/DDBJ whole genome shotgun (WGS) entry which is preliminary data.</text>
</comment>
<evidence type="ECO:0000256" key="6">
    <source>
        <dbReference type="ARBA" id="ARBA00022669"/>
    </source>
</evidence>
<dbReference type="InterPro" id="IPR053214">
    <property type="entry name" value="LysM12-like"/>
</dbReference>
<dbReference type="Gene3D" id="3.30.60.10">
    <property type="entry name" value="Endochitinase-like"/>
    <property type="match status" value="1"/>
</dbReference>
<dbReference type="Gene3D" id="3.10.350.10">
    <property type="entry name" value="LysM domain"/>
    <property type="match status" value="1"/>
</dbReference>
<reference evidence="18" key="2">
    <citation type="submission" date="2023-05" db="EMBL/GenBank/DDBJ databases">
        <authorList>
            <consortium name="Lawrence Berkeley National Laboratory"/>
            <person name="Steindorff A."/>
            <person name="Hensen N."/>
            <person name="Bonometti L."/>
            <person name="Westerberg I."/>
            <person name="Brannstrom I.O."/>
            <person name="Guillou S."/>
            <person name="Cros-Aarteil S."/>
            <person name="Calhoun S."/>
            <person name="Haridas S."/>
            <person name="Kuo A."/>
            <person name="Mondo S."/>
            <person name="Pangilinan J."/>
            <person name="Riley R."/>
            <person name="Labutti K."/>
            <person name="Andreopoulos B."/>
            <person name="Lipzen A."/>
            <person name="Chen C."/>
            <person name="Yanf M."/>
            <person name="Daum C."/>
            <person name="Ng V."/>
            <person name="Clum A."/>
            <person name="Ohm R."/>
            <person name="Martin F."/>
            <person name="Silar P."/>
            <person name="Natvig D."/>
            <person name="Lalanne C."/>
            <person name="Gautier V."/>
            <person name="Ament-Velasquez S.L."/>
            <person name="Kruys A."/>
            <person name="Hutchinson M.I."/>
            <person name="Powell A.J."/>
            <person name="Barry K."/>
            <person name="Miller A.N."/>
            <person name="Grigoriev I.V."/>
            <person name="Debuchy R."/>
            <person name="Gladieux P."/>
            <person name="Thoren M.H."/>
            <person name="Johannesson H."/>
        </authorList>
    </citation>
    <scope>NUCLEOTIDE SEQUENCE</scope>
    <source>
        <strain evidence="18">PSN293</strain>
    </source>
</reference>
<feature type="domain" description="LysM" evidence="16">
    <location>
        <begin position="373"/>
        <end position="422"/>
    </location>
</feature>
<dbReference type="EMBL" id="MU858147">
    <property type="protein sequence ID" value="KAK4211538.1"/>
    <property type="molecule type" value="Genomic_DNA"/>
</dbReference>
<evidence type="ECO:0000259" key="17">
    <source>
        <dbReference type="PROSITE" id="PS51910"/>
    </source>
</evidence>
<dbReference type="InterPro" id="IPR001002">
    <property type="entry name" value="Chitin-bd_1"/>
</dbReference>
<dbReference type="Gene3D" id="3.20.20.80">
    <property type="entry name" value="Glycosidases"/>
    <property type="match status" value="1"/>
</dbReference>
<feature type="region of interest" description="Disordered" evidence="14">
    <location>
        <begin position="432"/>
        <end position="452"/>
    </location>
</feature>
<sequence>MKWAPSFYLVRWTWVLVVACLADLGQAAINIDGEQAVEPALVSENNASPIADINTYHPDKHDCPLACTDLANTHSWITYHTVQRLDRCPEPMLIQLGAGVSQLVDDPKSTILIRACSLADTNSQNGASARLAPPAFSSSVENPKKSNDLVLSSLEVASACMGNGTQVNSTSTPRVSYSGDNTANPKQMAGILEGLGAFFATRDNCDESVLFAYHNQTVAGAYIGDGFGKPTIVSAIQALVKVFDGNNSRSVAAASTVVQLCDKSRPAERIFGIAVEYGGIGHHGLASVQRSVLAWIKGTCVDVKSSQALVGTRVFEIAGGGAAFEPGASANGTNNSRPKPLAFRMLQLPRRTKKSTVNKRADPPKPGSDGVCATYLIKDNDTCDKLAKQFGVTVNDIEKWNKGKTWAWTECKDMLIGYSMCLSDGLAPMPPPQEGTECGPLVPNTERPSGGSNASIADLNPCPLKACCSNWGYCGVFPAHCDIHAPQGGGPGTKLKGFTNTCVSNCGNDIKKVSGPPAGGFGRVGYYSAFNMNRKCLWLKAKNANTDGTYTHIHWAFGDIDPNGWKPAIKDGKSQWEDFKKLTDVKKILSLGGWAFSTEPATYNIIRQAILQNRELFATNLAQFVRDEGLDGIDIDWEYPGAPDIMVGGQPIGQKTDGVEYLKFLTVLKQKLGADKSVSIAAPASFWYLKAFPIDRIAKVIDYIVYMTYDLHGQWDYGNPNSYDMCPSGKCIRSHVNLTETRNSLSIITKAGVPNNKVFVGEASYGRSFHMAQDGCWGPMCEFTGSRTESDAKPGRCTDTGGYLAAAEIMEIIQKGDGAKTFHDSDSNSDIMLYQGDYISYMTPSTKDTRRSDWEGLNFAGSIDWALDLQTFGKDDMEVAPDRDENSTGEGCVYGEDLTLDSGELCDFSCNFGFCPESLCTCYEQGPLEPLPGARDAGDIVAWDEFNVDLNRLCKFACKFGYCPDKICFKRPVEPENDVETVDSPDYYDAEAVRRSNENNCAIYKNRKAGVDEAMQCYQPCKAIVEQAKAEGRTTNYGCVGFWPLGQEIPWEKVSGFGEVAGGKCSCDNMLLNEIADFVIEALPIIAQIGCYLLMSSLKAVIEIGVEFIPGVGQALSAGLDMALTAAEMVNYVYNKDQDPGGSFEWWLSPCGGSDLVPDEIKKAFDILSSVGGGISSFKKPTNIPKGSGKKGDGGNPRSPTAPRKPRPNPNNNNNGVNKPQNKKCRISPGDATRRLGEAKNTLRMQECAGKAPNEKTVITELVITSLTYAAKATATQVSATCDGNAWPQACFHYQSAIRVNKQWATLTCPPEAASTKHRENGVATRSWASQHKGAGWKDKAKRVWQGTCDRDEYPPAYLLSAGDPAMVYGGVDSRGQLVRYIPDKHNRPAGSMWKGACFMPVVKDLSDNEFKKRVAAAPANAKQIIQQGGGTKVLFKTQAAVTVDARPEFTMKFDRASTPSGGKDGLDSNPCWPNPAAQRDPGFALMTFDPFYGGAKPPYDYAAKYVKGSNGD</sequence>
<dbReference type="GO" id="GO:0008843">
    <property type="term" value="F:endochitinase activity"/>
    <property type="evidence" value="ECO:0007669"/>
    <property type="project" value="UniProtKB-EC"/>
</dbReference>
<dbReference type="SMART" id="SM00636">
    <property type="entry name" value="Glyco_18"/>
    <property type="match status" value="1"/>
</dbReference>
<dbReference type="Pfam" id="PF00187">
    <property type="entry name" value="Chitin_bind_1"/>
    <property type="match status" value="1"/>
</dbReference>
<evidence type="ECO:0000256" key="13">
    <source>
        <dbReference type="RuleBase" id="RU000489"/>
    </source>
</evidence>
<evidence type="ECO:0000256" key="12">
    <source>
        <dbReference type="ARBA" id="ARBA00023326"/>
    </source>
</evidence>
<evidence type="ECO:0000256" key="9">
    <source>
        <dbReference type="ARBA" id="ARBA00023026"/>
    </source>
</evidence>
<keyword evidence="7 13" id="KW-0378">Hydrolase</keyword>
<dbReference type="InterPro" id="IPR036779">
    <property type="entry name" value="LysM_dom_sf"/>
</dbReference>
<feature type="domain" description="GH18" evidence="17">
    <location>
        <begin position="521"/>
        <end position="888"/>
    </location>
</feature>
<dbReference type="Pfam" id="PF00704">
    <property type="entry name" value="Glyco_hydro_18"/>
    <property type="match status" value="1"/>
</dbReference>
<dbReference type="SMART" id="SM00257">
    <property type="entry name" value="LysM"/>
    <property type="match status" value="1"/>
</dbReference>
<dbReference type="SUPFAM" id="SSF57016">
    <property type="entry name" value="Plant lectins/antimicrobial peptides"/>
    <property type="match status" value="1"/>
</dbReference>
<dbReference type="InterPro" id="IPR018392">
    <property type="entry name" value="LysM"/>
</dbReference>
<dbReference type="InterPro" id="IPR001579">
    <property type="entry name" value="Glyco_hydro_18_chit_AS"/>
</dbReference>
<dbReference type="PANTHER" id="PTHR47700">
    <property type="entry name" value="V CHITINASE, PUTATIVE (AFU_ORTHOLOGUE AFUA_6G13720)-RELATED"/>
    <property type="match status" value="1"/>
</dbReference>
<dbReference type="InterPro" id="IPR001223">
    <property type="entry name" value="Glyco_hydro18_cat"/>
</dbReference>
<dbReference type="Pfam" id="PF01476">
    <property type="entry name" value="LysM"/>
    <property type="match status" value="1"/>
</dbReference>
<dbReference type="GO" id="GO:0000272">
    <property type="term" value="P:polysaccharide catabolic process"/>
    <property type="evidence" value="ECO:0007669"/>
    <property type="project" value="UniProtKB-KW"/>
</dbReference>
<dbReference type="InterPro" id="IPR017853">
    <property type="entry name" value="GH"/>
</dbReference>
<dbReference type="SUPFAM" id="SSF54106">
    <property type="entry name" value="LysM domain"/>
    <property type="match status" value="1"/>
</dbReference>
<keyword evidence="19" id="KW-1185">Reference proteome</keyword>
<dbReference type="CDD" id="cd00118">
    <property type="entry name" value="LysM"/>
    <property type="match status" value="1"/>
</dbReference>
<evidence type="ECO:0000256" key="15">
    <source>
        <dbReference type="SAM" id="SignalP"/>
    </source>
</evidence>
<dbReference type="CDD" id="cd00035">
    <property type="entry name" value="ChtBD1"/>
    <property type="match status" value="1"/>
</dbReference>
<evidence type="ECO:0000256" key="3">
    <source>
        <dbReference type="ARBA" id="ARBA00008682"/>
    </source>
</evidence>
<keyword evidence="6" id="KW-0147">Chitin-binding</keyword>
<evidence type="ECO:0000256" key="4">
    <source>
        <dbReference type="ARBA" id="ARBA00012729"/>
    </source>
</evidence>
<dbReference type="SUPFAM" id="SSF51445">
    <property type="entry name" value="(Trans)glycosidases"/>
    <property type="match status" value="1"/>
</dbReference>
<accession>A0AAN7B5E1</accession>
<dbReference type="SUPFAM" id="SSF54556">
    <property type="entry name" value="Chitinase insertion domain"/>
    <property type="match status" value="1"/>
</dbReference>
<evidence type="ECO:0000256" key="1">
    <source>
        <dbReference type="ARBA" id="ARBA00000822"/>
    </source>
</evidence>
<gene>
    <name evidence="18" type="ORF">QBC37DRAFT_290095</name>
</gene>
<reference evidence="18" key="1">
    <citation type="journal article" date="2023" name="Mol. Phylogenet. Evol.">
        <title>Genome-scale phylogeny and comparative genomics of the fungal order Sordariales.</title>
        <authorList>
            <person name="Hensen N."/>
            <person name="Bonometti L."/>
            <person name="Westerberg I."/>
            <person name="Brannstrom I.O."/>
            <person name="Guillou S."/>
            <person name="Cros-Aarteil S."/>
            <person name="Calhoun S."/>
            <person name="Haridas S."/>
            <person name="Kuo A."/>
            <person name="Mondo S."/>
            <person name="Pangilinan J."/>
            <person name="Riley R."/>
            <person name="LaButti K."/>
            <person name="Andreopoulos B."/>
            <person name="Lipzen A."/>
            <person name="Chen C."/>
            <person name="Yan M."/>
            <person name="Daum C."/>
            <person name="Ng V."/>
            <person name="Clum A."/>
            <person name="Steindorff A."/>
            <person name="Ohm R.A."/>
            <person name="Martin F."/>
            <person name="Silar P."/>
            <person name="Natvig D.O."/>
            <person name="Lalanne C."/>
            <person name="Gautier V."/>
            <person name="Ament-Velasquez S.L."/>
            <person name="Kruys A."/>
            <person name="Hutchinson M.I."/>
            <person name="Powell A.J."/>
            <person name="Barry K."/>
            <person name="Miller A.N."/>
            <person name="Grigoriev I.V."/>
            <person name="Debuchy R."/>
            <person name="Gladieux P."/>
            <person name="Hiltunen Thoren M."/>
            <person name="Johannesson H."/>
        </authorList>
    </citation>
    <scope>NUCLEOTIDE SEQUENCE</scope>
    <source>
        <strain evidence="18">PSN293</strain>
    </source>
</reference>
<feature type="compositionally biased region" description="Low complexity" evidence="14">
    <location>
        <begin position="1210"/>
        <end position="1220"/>
    </location>
</feature>
<evidence type="ECO:0000256" key="11">
    <source>
        <dbReference type="ARBA" id="ARBA00023295"/>
    </source>
</evidence>
<evidence type="ECO:0000256" key="14">
    <source>
        <dbReference type="SAM" id="MobiDB-lite"/>
    </source>
</evidence>
<feature type="chain" id="PRO_5042851225" description="chitinase" evidence="15">
    <location>
        <begin position="28"/>
        <end position="1513"/>
    </location>
</feature>
<dbReference type="Proteomes" id="UP001301769">
    <property type="component" value="Unassembled WGS sequence"/>
</dbReference>
<dbReference type="EC" id="3.2.1.14" evidence="4"/>
<proteinExistence type="inferred from homology"/>
<dbReference type="InterPro" id="IPR029070">
    <property type="entry name" value="Chitinase_insertion_sf"/>
</dbReference>
<name>A0AAN7B5E1_9PEZI</name>
<dbReference type="InterPro" id="IPR011583">
    <property type="entry name" value="Chitinase_II/V-like_cat"/>
</dbReference>
<evidence type="ECO:0000313" key="19">
    <source>
        <dbReference type="Proteomes" id="UP001301769"/>
    </source>
</evidence>
<evidence type="ECO:0000256" key="10">
    <source>
        <dbReference type="ARBA" id="ARBA00023277"/>
    </source>
</evidence>
<dbReference type="PROSITE" id="PS01095">
    <property type="entry name" value="GH18_1"/>
    <property type="match status" value="1"/>
</dbReference>
<dbReference type="PANTHER" id="PTHR47700:SF2">
    <property type="entry name" value="CHITINASE"/>
    <property type="match status" value="1"/>
</dbReference>
<keyword evidence="11 13" id="KW-0326">Glycosidase</keyword>
<feature type="signal peptide" evidence="15">
    <location>
        <begin position="1"/>
        <end position="27"/>
    </location>
</feature>
<comment type="similarity">
    <text evidence="3">Belongs to the glycosyl hydrolase 18 family. Chitinase class V subfamily.</text>
</comment>
<dbReference type="PROSITE" id="PS51782">
    <property type="entry name" value="LYSM"/>
    <property type="match status" value="1"/>
</dbReference>
<dbReference type="GO" id="GO:0008061">
    <property type="term" value="F:chitin binding"/>
    <property type="evidence" value="ECO:0007669"/>
    <property type="project" value="UniProtKB-KW"/>
</dbReference>
<evidence type="ECO:0000256" key="2">
    <source>
        <dbReference type="ARBA" id="ARBA00004613"/>
    </source>
</evidence>
<evidence type="ECO:0000256" key="5">
    <source>
        <dbReference type="ARBA" id="ARBA00022525"/>
    </source>
</evidence>
<dbReference type="SMART" id="SM00270">
    <property type="entry name" value="ChtBD1"/>
    <property type="match status" value="1"/>
</dbReference>
<keyword evidence="12" id="KW-0624">Polysaccharide degradation</keyword>
<evidence type="ECO:0000256" key="7">
    <source>
        <dbReference type="ARBA" id="ARBA00022801"/>
    </source>
</evidence>
<keyword evidence="15" id="KW-0732">Signal</keyword>